<evidence type="ECO:0000256" key="1">
    <source>
        <dbReference type="SAM" id="Phobius"/>
    </source>
</evidence>
<proteinExistence type="predicted"/>
<evidence type="ECO:0000259" key="2">
    <source>
        <dbReference type="Pfam" id="PF12729"/>
    </source>
</evidence>
<gene>
    <name evidence="3" type="ORF">IFO69_18035</name>
</gene>
<feature type="domain" description="Chemotaxis methyl-accepting receptor HlyB-like 4HB MCP" evidence="2">
    <location>
        <begin position="6"/>
        <end position="178"/>
    </location>
</feature>
<protein>
    <submittedName>
        <fullName evidence="3">MCP four helix bundle domain-containing protein</fullName>
    </submittedName>
</protein>
<keyword evidence="1" id="KW-1133">Transmembrane helix</keyword>
<dbReference type="Proteomes" id="UP000647133">
    <property type="component" value="Unassembled WGS sequence"/>
</dbReference>
<dbReference type="EMBL" id="JACYTQ010000007">
    <property type="protein sequence ID" value="MBD8490659.1"/>
    <property type="molecule type" value="Genomic_DNA"/>
</dbReference>
<reference evidence="3 4" key="1">
    <citation type="submission" date="2020-09" db="EMBL/GenBank/DDBJ databases">
        <title>Echinicola sp. CAU 1574 isolated from sand of Sido Beach.</title>
        <authorList>
            <person name="Kim W."/>
        </authorList>
    </citation>
    <scope>NUCLEOTIDE SEQUENCE [LARGE SCALE GENOMIC DNA]</scope>
    <source>
        <strain evidence="3 4">CAU 1574</strain>
    </source>
</reference>
<comment type="caution">
    <text evidence="3">The sequence shown here is derived from an EMBL/GenBank/DDBJ whole genome shotgun (WGS) entry which is preliminary data.</text>
</comment>
<name>A0ABR9AQ03_9BACT</name>
<keyword evidence="4" id="KW-1185">Reference proteome</keyword>
<dbReference type="Pfam" id="PF12729">
    <property type="entry name" value="4HB_MCP_1"/>
    <property type="match status" value="1"/>
</dbReference>
<evidence type="ECO:0000313" key="3">
    <source>
        <dbReference type="EMBL" id="MBD8490659.1"/>
    </source>
</evidence>
<dbReference type="RefSeq" id="WP_192011527.1">
    <property type="nucleotide sequence ID" value="NZ_JACYTQ010000007.1"/>
</dbReference>
<organism evidence="3 4">
    <name type="scientific">Echinicola arenosa</name>
    <dbReference type="NCBI Taxonomy" id="2774144"/>
    <lineage>
        <taxon>Bacteria</taxon>
        <taxon>Pseudomonadati</taxon>
        <taxon>Bacteroidota</taxon>
        <taxon>Cytophagia</taxon>
        <taxon>Cytophagales</taxon>
        <taxon>Cyclobacteriaceae</taxon>
        <taxon>Echinicola</taxon>
    </lineage>
</organism>
<sequence>MKWAYSIKNRMTIAILLMVVFVSVFVKNILDEEHVSDLSSSCATIYEDRLLPESYIYHLSEYLYKKQMMIDACQTQLDYANISDKNIHYNSKIDSILSDFEATYLTKDEEIYLTDLKKNVNELYHVEARLGQYAVLPEDFQQAKQKSDQLISLASNNLNQLSEVQLTVGKQLNDDSKRIMAGSAILTKFETVILIVLGILINALVFGVISSRSKIKQTAHLN</sequence>
<dbReference type="InterPro" id="IPR024478">
    <property type="entry name" value="HlyB_4HB_MCP"/>
</dbReference>
<feature type="transmembrane region" description="Helical" evidence="1">
    <location>
        <begin position="191"/>
        <end position="209"/>
    </location>
</feature>
<feature type="transmembrane region" description="Helical" evidence="1">
    <location>
        <begin position="12"/>
        <end position="30"/>
    </location>
</feature>
<keyword evidence="1" id="KW-0812">Transmembrane</keyword>
<evidence type="ECO:0000313" key="4">
    <source>
        <dbReference type="Proteomes" id="UP000647133"/>
    </source>
</evidence>
<accession>A0ABR9AQ03</accession>
<keyword evidence="1" id="KW-0472">Membrane</keyword>